<evidence type="ECO:0000313" key="1">
    <source>
        <dbReference type="EMBL" id="KAJ2979215.1"/>
    </source>
</evidence>
<gene>
    <name evidence="1" type="ORF">NQ176_g3390</name>
</gene>
<dbReference type="Proteomes" id="UP001143910">
    <property type="component" value="Unassembled WGS sequence"/>
</dbReference>
<accession>A0ACC1NIX0</accession>
<evidence type="ECO:0000313" key="2">
    <source>
        <dbReference type="Proteomes" id="UP001143910"/>
    </source>
</evidence>
<organism evidence="1 2">
    <name type="scientific">Zarea fungicola</name>
    <dbReference type="NCBI Taxonomy" id="93591"/>
    <lineage>
        <taxon>Eukaryota</taxon>
        <taxon>Fungi</taxon>
        <taxon>Dikarya</taxon>
        <taxon>Ascomycota</taxon>
        <taxon>Pezizomycotina</taxon>
        <taxon>Sordariomycetes</taxon>
        <taxon>Hypocreomycetidae</taxon>
        <taxon>Hypocreales</taxon>
        <taxon>Cordycipitaceae</taxon>
        <taxon>Zarea</taxon>
    </lineage>
</organism>
<keyword evidence="2" id="KW-1185">Reference proteome</keyword>
<comment type="caution">
    <text evidence="1">The sequence shown here is derived from an EMBL/GenBank/DDBJ whole genome shotgun (WGS) entry which is preliminary data.</text>
</comment>
<reference evidence="1" key="1">
    <citation type="submission" date="2022-08" db="EMBL/GenBank/DDBJ databases">
        <title>Genome Sequence of Lecanicillium fungicola.</title>
        <authorList>
            <person name="Buettner E."/>
        </authorList>
    </citation>
    <scope>NUCLEOTIDE SEQUENCE</scope>
    <source>
        <strain evidence="1">Babe33</strain>
    </source>
</reference>
<protein>
    <submittedName>
        <fullName evidence="1">Uncharacterized protein</fullName>
    </submittedName>
</protein>
<proteinExistence type="predicted"/>
<name>A0ACC1NIX0_9HYPO</name>
<sequence>MKSPMPLQWLWCNSEEKQVEWEQSGDLHNVINYLLEPRVDHATPRTANDEANLTRKPQKHGFHGVLNKTHADDTVNKRSRIGAKNSETAATIVLVSRNSATLMALEGKMKHELAASLRSGKKDNICQSVKATSSTVFIHDKPNIICASDENPNDKNRSDSSDTRLVTELPTKIPQAHAGNERKC</sequence>
<dbReference type="EMBL" id="JANJQO010000304">
    <property type="protein sequence ID" value="KAJ2979215.1"/>
    <property type="molecule type" value="Genomic_DNA"/>
</dbReference>